<evidence type="ECO:0000313" key="3">
    <source>
        <dbReference type="Proteomes" id="UP000481033"/>
    </source>
</evidence>
<gene>
    <name evidence="2" type="ORF">DXZ20_08730</name>
</gene>
<keyword evidence="1" id="KW-0472">Membrane</keyword>
<evidence type="ECO:0000256" key="1">
    <source>
        <dbReference type="SAM" id="Phobius"/>
    </source>
</evidence>
<keyword evidence="1" id="KW-1133">Transmembrane helix</keyword>
<name>A0A6M0RHW2_9CYAN</name>
<reference evidence="2 3" key="1">
    <citation type="journal article" date="2020" name="Microb. Ecol.">
        <title>Ecogenomics of the Marine Benthic Filamentous Cyanobacterium Adonisia.</title>
        <authorList>
            <person name="Walter J.M."/>
            <person name="Coutinho F.H."/>
            <person name="Leomil L."/>
            <person name="Hargreaves P.I."/>
            <person name="Campeao M.E."/>
            <person name="Vieira V.V."/>
            <person name="Silva B.S."/>
            <person name="Fistarol G.O."/>
            <person name="Salomon P.S."/>
            <person name="Sawabe T."/>
            <person name="Mino S."/>
            <person name="Hosokawa M."/>
            <person name="Miyashita H."/>
            <person name="Maruyama F."/>
            <person name="van Verk M.C."/>
            <person name="Dutilh B.E."/>
            <person name="Thompson C.C."/>
            <person name="Thompson F.L."/>
        </authorList>
    </citation>
    <scope>NUCLEOTIDE SEQUENCE [LARGE SCALE GENOMIC DNA]</scope>
    <source>
        <strain evidence="2 3">CCMR0081</strain>
    </source>
</reference>
<proteinExistence type="predicted"/>
<keyword evidence="1" id="KW-0812">Transmembrane</keyword>
<dbReference type="AlphaFoldDB" id="A0A6M0RHW2"/>
<sequence>MTEADRTTWAISPQKRWGKLSRENLVTEGAVCGLLLYAVMHFFNSKLLQQYSADVVELVDTHA</sequence>
<dbReference type="EMBL" id="QXHD01000004">
    <property type="protein sequence ID" value="NEZ55755.1"/>
    <property type="molecule type" value="Genomic_DNA"/>
</dbReference>
<feature type="transmembrane region" description="Helical" evidence="1">
    <location>
        <begin position="25"/>
        <end position="43"/>
    </location>
</feature>
<dbReference type="Proteomes" id="UP000481033">
    <property type="component" value="Unassembled WGS sequence"/>
</dbReference>
<keyword evidence="3" id="KW-1185">Reference proteome</keyword>
<organism evidence="2 3">
    <name type="scientific">Adonisia turfae CCMR0081</name>
    <dbReference type="NCBI Taxonomy" id="2292702"/>
    <lineage>
        <taxon>Bacteria</taxon>
        <taxon>Bacillati</taxon>
        <taxon>Cyanobacteriota</taxon>
        <taxon>Adonisia</taxon>
        <taxon>Adonisia turfae</taxon>
    </lineage>
</organism>
<protein>
    <submittedName>
        <fullName evidence="2">Uncharacterized protein</fullName>
    </submittedName>
</protein>
<comment type="caution">
    <text evidence="2">The sequence shown here is derived from an EMBL/GenBank/DDBJ whole genome shotgun (WGS) entry which is preliminary data.</text>
</comment>
<evidence type="ECO:0000313" key="2">
    <source>
        <dbReference type="EMBL" id="NEZ55755.1"/>
    </source>
</evidence>
<accession>A0A6M0RHW2</accession>